<dbReference type="EMBL" id="BOMF01000035">
    <property type="protein sequence ID" value="GID44642.1"/>
    <property type="molecule type" value="Genomic_DNA"/>
</dbReference>
<protein>
    <submittedName>
        <fullName evidence="1">Uncharacterized protein</fullName>
    </submittedName>
</protein>
<comment type="caution">
    <text evidence="1">The sequence shown here is derived from an EMBL/GenBank/DDBJ whole genome shotgun (WGS) entry which is preliminary data.</text>
</comment>
<reference evidence="1" key="1">
    <citation type="submission" date="2021-01" db="EMBL/GenBank/DDBJ databases">
        <title>Whole genome shotgun sequence of Actinoplanes capillaceus NBRC 16408.</title>
        <authorList>
            <person name="Komaki H."/>
            <person name="Tamura T."/>
        </authorList>
    </citation>
    <scope>NUCLEOTIDE SEQUENCE [LARGE SCALE GENOMIC DNA]</scope>
    <source>
        <strain evidence="1">NBRC 16408</strain>
    </source>
</reference>
<proteinExistence type="predicted"/>
<accession>A0ABQ3WEW8</accession>
<evidence type="ECO:0000313" key="1">
    <source>
        <dbReference type="EMBL" id="GID44642.1"/>
    </source>
</evidence>
<name>A0ABQ3WEW8_9ACTN</name>
<organism evidence="1">
    <name type="scientific">Actinoplanes campanulatus</name>
    <dbReference type="NCBI Taxonomy" id="113559"/>
    <lineage>
        <taxon>Bacteria</taxon>
        <taxon>Bacillati</taxon>
        <taxon>Actinomycetota</taxon>
        <taxon>Actinomycetes</taxon>
        <taxon>Micromonosporales</taxon>
        <taxon>Micromonosporaceae</taxon>
        <taxon>Actinoplanes</taxon>
    </lineage>
</organism>
<gene>
    <name evidence="1" type="ORF">Aca07nite_19170</name>
</gene>
<sequence length="95" mass="10240">MREQQSLIDWMVRVDPPPAGPARGLGRVPAGLDSWNLALGAAGLSKRTVTMYIRVSALLGGRLGGSWHSRDHASTPMGGRGFAVSRESCERVRCH</sequence>